<keyword evidence="3" id="KW-0805">Transcription regulation</keyword>
<dbReference type="Proteomes" id="UP000199656">
    <property type="component" value="Unassembled WGS sequence"/>
</dbReference>
<sequence>MKLLIIEDEPVLRDSILEYLERQGYICESANDFKQALEKVREFDYDCIVADITLPLGNGLDIVKELKSLESHAGIIIISAKDALEDKLKGLELGADDYLTKPFHLSELNARINAILRRKNFDGNTIIRFNEITVIPASQTVLVNNNSISLTGKEYQLLLYFIANQRRVVTKSALASHLWGDEYDSAGSYDFIYTHIKNLRKKMLEANGEDYINTVYGTGYRFG</sequence>
<organism evidence="10 11">
    <name type="scientific">Chitinophaga terrae</name>
    <name type="common">ex Kim and Jung 2007</name>
    <dbReference type="NCBI Taxonomy" id="408074"/>
    <lineage>
        <taxon>Bacteria</taxon>
        <taxon>Pseudomonadati</taxon>
        <taxon>Bacteroidota</taxon>
        <taxon>Chitinophagia</taxon>
        <taxon>Chitinophagales</taxon>
        <taxon>Chitinophagaceae</taxon>
        <taxon>Chitinophaga</taxon>
    </lineage>
</organism>
<evidence type="ECO:0000256" key="6">
    <source>
        <dbReference type="PROSITE-ProRule" id="PRU00169"/>
    </source>
</evidence>
<keyword evidence="11" id="KW-1185">Reference proteome</keyword>
<dbReference type="Gene3D" id="3.40.50.2300">
    <property type="match status" value="1"/>
</dbReference>
<evidence type="ECO:0000256" key="3">
    <source>
        <dbReference type="ARBA" id="ARBA00023015"/>
    </source>
</evidence>
<dbReference type="GO" id="GO:0006355">
    <property type="term" value="P:regulation of DNA-templated transcription"/>
    <property type="evidence" value="ECO:0007669"/>
    <property type="project" value="InterPro"/>
</dbReference>
<protein>
    <submittedName>
        <fullName evidence="10">DNA-binding response regulator, OmpR family, contains REC and winged-helix (WHTH) domain</fullName>
    </submittedName>
</protein>
<feature type="domain" description="OmpR/PhoB-type" evidence="9">
    <location>
        <begin position="124"/>
        <end position="223"/>
    </location>
</feature>
<dbReference type="InterPro" id="IPR036388">
    <property type="entry name" value="WH-like_DNA-bd_sf"/>
</dbReference>
<dbReference type="SUPFAM" id="SSF52172">
    <property type="entry name" value="CheY-like"/>
    <property type="match status" value="1"/>
</dbReference>
<feature type="modified residue" description="4-aspartylphosphate" evidence="6">
    <location>
        <position position="51"/>
    </location>
</feature>
<evidence type="ECO:0000256" key="4">
    <source>
        <dbReference type="ARBA" id="ARBA00023125"/>
    </source>
</evidence>
<dbReference type="AlphaFoldDB" id="A0A1H3YRJ7"/>
<accession>A0A1H3YRJ7</accession>
<evidence type="ECO:0000256" key="7">
    <source>
        <dbReference type="PROSITE-ProRule" id="PRU01091"/>
    </source>
</evidence>
<dbReference type="InterPro" id="IPR039420">
    <property type="entry name" value="WalR-like"/>
</dbReference>
<evidence type="ECO:0000259" key="8">
    <source>
        <dbReference type="PROSITE" id="PS50110"/>
    </source>
</evidence>
<dbReference type="InterPro" id="IPR001867">
    <property type="entry name" value="OmpR/PhoB-type_DNA-bd"/>
</dbReference>
<evidence type="ECO:0000259" key="9">
    <source>
        <dbReference type="PROSITE" id="PS51755"/>
    </source>
</evidence>
<dbReference type="STRING" id="408074.SAMN05660909_00923"/>
<dbReference type="PROSITE" id="PS51755">
    <property type="entry name" value="OMPR_PHOB"/>
    <property type="match status" value="1"/>
</dbReference>
<dbReference type="Gene3D" id="6.10.250.690">
    <property type="match status" value="1"/>
</dbReference>
<dbReference type="SMART" id="SM00448">
    <property type="entry name" value="REC"/>
    <property type="match status" value="1"/>
</dbReference>
<evidence type="ECO:0000313" key="10">
    <source>
        <dbReference type="EMBL" id="SEA14027.1"/>
    </source>
</evidence>
<evidence type="ECO:0000256" key="2">
    <source>
        <dbReference type="ARBA" id="ARBA00023012"/>
    </source>
</evidence>
<proteinExistence type="predicted"/>
<feature type="domain" description="Response regulatory" evidence="8">
    <location>
        <begin position="2"/>
        <end position="116"/>
    </location>
</feature>
<dbReference type="SMART" id="SM00862">
    <property type="entry name" value="Trans_reg_C"/>
    <property type="match status" value="1"/>
</dbReference>
<feature type="DNA-binding region" description="OmpR/PhoB-type" evidence="7">
    <location>
        <begin position="124"/>
        <end position="223"/>
    </location>
</feature>
<dbReference type="Pfam" id="PF00072">
    <property type="entry name" value="Response_reg"/>
    <property type="match status" value="1"/>
</dbReference>
<gene>
    <name evidence="10" type="ORF">SAMN05660909_00923</name>
</gene>
<dbReference type="CDD" id="cd00383">
    <property type="entry name" value="trans_reg_C"/>
    <property type="match status" value="1"/>
</dbReference>
<dbReference type="InterPro" id="IPR011006">
    <property type="entry name" value="CheY-like_superfamily"/>
</dbReference>
<dbReference type="OrthoDB" id="9790442at2"/>
<keyword evidence="2" id="KW-0902">Two-component regulatory system</keyword>
<dbReference type="PANTHER" id="PTHR48111:SF22">
    <property type="entry name" value="REGULATOR OF RPOS"/>
    <property type="match status" value="1"/>
</dbReference>
<dbReference type="PANTHER" id="PTHR48111">
    <property type="entry name" value="REGULATOR OF RPOS"/>
    <property type="match status" value="1"/>
</dbReference>
<dbReference type="GO" id="GO:0005829">
    <property type="term" value="C:cytosol"/>
    <property type="evidence" value="ECO:0007669"/>
    <property type="project" value="TreeGrafter"/>
</dbReference>
<dbReference type="Gene3D" id="1.10.10.10">
    <property type="entry name" value="Winged helix-like DNA-binding domain superfamily/Winged helix DNA-binding domain"/>
    <property type="match status" value="1"/>
</dbReference>
<evidence type="ECO:0000256" key="5">
    <source>
        <dbReference type="ARBA" id="ARBA00023163"/>
    </source>
</evidence>
<dbReference type="GO" id="GO:0000156">
    <property type="term" value="F:phosphorelay response regulator activity"/>
    <property type="evidence" value="ECO:0007669"/>
    <property type="project" value="TreeGrafter"/>
</dbReference>
<dbReference type="InterPro" id="IPR001789">
    <property type="entry name" value="Sig_transdc_resp-reg_receiver"/>
</dbReference>
<dbReference type="Pfam" id="PF00486">
    <property type="entry name" value="Trans_reg_C"/>
    <property type="match status" value="1"/>
</dbReference>
<dbReference type="GO" id="GO:0000976">
    <property type="term" value="F:transcription cis-regulatory region binding"/>
    <property type="evidence" value="ECO:0007669"/>
    <property type="project" value="TreeGrafter"/>
</dbReference>
<dbReference type="GO" id="GO:0032993">
    <property type="term" value="C:protein-DNA complex"/>
    <property type="evidence" value="ECO:0007669"/>
    <property type="project" value="TreeGrafter"/>
</dbReference>
<dbReference type="PROSITE" id="PS50110">
    <property type="entry name" value="RESPONSE_REGULATORY"/>
    <property type="match status" value="1"/>
</dbReference>
<evidence type="ECO:0000313" key="11">
    <source>
        <dbReference type="Proteomes" id="UP000199656"/>
    </source>
</evidence>
<dbReference type="RefSeq" id="WP_089759152.1">
    <property type="nucleotide sequence ID" value="NZ_BKAT01000002.1"/>
</dbReference>
<dbReference type="EMBL" id="FNRL01000003">
    <property type="protein sequence ID" value="SEA14027.1"/>
    <property type="molecule type" value="Genomic_DNA"/>
</dbReference>
<reference evidence="11" key="1">
    <citation type="submission" date="2016-10" db="EMBL/GenBank/DDBJ databases">
        <authorList>
            <person name="Varghese N."/>
            <person name="Submissions S."/>
        </authorList>
    </citation>
    <scope>NUCLEOTIDE SEQUENCE [LARGE SCALE GENOMIC DNA]</scope>
    <source>
        <strain evidence="11">DSM 23920</strain>
    </source>
</reference>
<keyword evidence="5" id="KW-0804">Transcription</keyword>
<keyword evidence="4 7" id="KW-0238">DNA-binding</keyword>
<name>A0A1H3YRJ7_9BACT</name>
<evidence type="ECO:0000256" key="1">
    <source>
        <dbReference type="ARBA" id="ARBA00022553"/>
    </source>
</evidence>
<keyword evidence="1 6" id="KW-0597">Phosphoprotein</keyword>